<evidence type="ECO:0000256" key="4">
    <source>
        <dbReference type="ARBA" id="ARBA00035204"/>
    </source>
</evidence>
<proteinExistence type="inferred from homology"/>
<dbReference type="NCBIfam" id="TIGR00012">
    <property type="entry name" value="L29"/>
    <property type="match status" value="1"/>
</dbReference>
<dbReference type="GO" id="GO:0003735">
    <property type="term" value="F:structural constituent of ribosome"/>
    <property type="evidence" value="ECO:0007669"/>
    <property type="project" value="InterPro"/>
</dbReference>
<keyword evidence="2 5" id="KW-0689">Ribosomal protein</keyword>
<dbReference type="InterPro" id="IPR036049">
    <property type="entry name" value="Ribosomal_uL29_sf"/>
</dbReference>
<dbReference type="STRING" id="993689.GCA_002077135_03130"/>
<reference evidence="6 7" key="1">
    <citation type="submission" date="2017-02" db="EMBL/GenBank/DDBJ databases">
        <title>Whole genome sequencing of Metallibacterium scheffleri DSM 24874 (T).</title>
        <authorList>
            <person name="Kumar S."/>
            <person name="Patil P."/>
            <person name="Patil P.B."/>
        </authorList>
    </citation>
    <scope>NUCLEOTIDE SEQUENCE [LARGE SCALE GENOMIC DNA]</scope>
    <source>
        <strain evidence="6 7">DSM 24874</strain>
    </source>
</reference>
<dbReference type="GO" id="GO:0022625">
    <property type="term" value="C:cytosolic large ribosomal subunit"/>
    <property type="evidence" value="ECO:0007669"/>
    <property type="project" value="TreeGrafter"/>
</dbReference>
<dbReference type="CDD" id="cd00427">
    <property type="entry name" value="Ribosomal_L29_HIP"/>
    <property type="match status" value="1"/>
</dbReference>
<evidence type="ECO:0000256" key="3">
    <source>
        <dbReference type="ARBA" id="ARBA00023274"/>
    </source>
</evidence>
<dbReference type="Gene3D" id="1.10.287.310">
    <property type="match status" value="1"/>
</dbReference>
<dbReference type="Proteomes" id="UP000307749">
    <property type="component" value="Unassembled WGS sequence"/>
</dbReference>
<organism evidence="6 7">
    <name type="scientific">Metallibacterium scheffleri</name>
    <dbReference type="NCBI Taxonomy" id="993689"/>
    <lineage>
        <taxon>Bacteria</taxon>
        <taxon>Pseudomonadati</taxon>
        <taxon>Pseudomonadota</taxon>
        <taxon>Gammaproteobacteria</taxon>
        <taxon>Lysobacterales</taxon>
        <taxon>Rhodanobacteraceae</taxon>
        <taxon>Metallibacterium</taxon>
    </lineage>
</organism>
<evidence type="ECO:0000256" key="2">
    <source>
        <dbReference type="ARBA" id="ARBA00022980"/>
    </source>
</evidence>
<name>A0A4S3KIH6_9GAMM</name>
<evidence type="ECO:0000313" key="7">
    <source>
        <dbReference type="Proteomes" id="UP000307749"/>
    </source>
</evidence>
<protein>
    <recommendedName>
        <fullName evidence="4 5">Large ribosomal subunit protein uL29</fullName>
    </recommendedName>
</protein>
<comment type="similarity">
    <text evidence="1 5">Belongs to the universal ribosomal protein uL29 family.</text>
</comment>
<dbReference type="InterPro" id="IPR001854">
    <property type="entry name" value="Ribosomal_uL29"/>
</dbReference>
<gene>
    <name evidence="5" type="primary">rpmC</name>
    <name evidence="6" type="ORF">B1806_12765</name>
</gene>
<dbReference type="GO" id="GO:0006412">
    <property type="term" value="P:translation"/>
    <property type="evidence" value="ECO:0007669"/>
    <property type="project" value="UniProtKB-UniRule"/>
</dbReference>
<keyword evidence="3 5" id="KW-0687">Ribonucleoprotein</keyword>
<evidence type="ECO:0000313" key="6">
    <source>
        <dbReference type="EMBL" id="THD08547.1"/>
    </source>
</evidence>
<dbReference type="EMBL" id="MWQO01000046">
    <property type="protein sequence ID" value="THD08547.1"/>
    <property type="molecule type" value="Genomic_DNA"/>
</dbReference>
<dbReference type="AlphaFoldDB" id="A0A4S3KIH6"/>
<evidence type="ECO:0000256" key="5">
    <source>
        <dbReference type="HAMAP-Rule" id="MF_00374"/>
    </source>
</evidence>
<dbReference type="OrthoDB" id="9815192at2"/>
<dbReference type="PANTHER" id="PTHR10916:SF0">
    <property type="entry name" value="LARGE RIBOSOMAL SUBUNIT PROTEIN UL29C"/>
    <property type="match status" value="1"/>
</dbReference>
<dbReference type="FunFam" id="1.10.287.310:FF:000001">
    <property type="entry name" value="50S ribosomal protein L29"/>
    <property type="match status" value="1"/>
</dbReference>
<comment type="caution">
    <text evidence="6">The sequence shown here is derived from an EMBL/GenBank/DDBJ whole genome shotgun (WGS) entry which is preliminary data.</text>
</comment>
<dbReference type="HAMAP" id="MF_00374">
    <property type="entry name" value="Ribosomal_uL29"/>
    <property type="match status" value="1"/>
</dbReference>
<dbReference type="RefSeq" id="WP_081129282.1">
    <property type="nucleotide sequence ID" value="NZ_JALNYQ010000014.1"/>
</dbReference>
<sequence>MDIKDLRNQSAVDLAKHVLDLRKEQFNLRMQRSAGEFKQTHQLKRVRRDIARTKTVQGENK</sequence>
<accession>A0A4S3KIH6</accession>
<dbReference type="InterPro" id="IPR050063">
    <property type="entry name" value="Ribosomal_protein_uL29"/>
</dbReference>
<dbReference type="Pfam" id="PF00831">
    <property type="entry name" value="Ribosomal_L29"/>
    <property type="match status" value="1"/>
</dbReference>
<evidence type="ECO:0000256" key="1">
    <source>
        <dbReference type="ARBA" id="ARBA00009254"/>
    </source>
</evidence>
<dbReference type="SUPFAM" id="SSF46561">
    <property type="entry name" value="Ribosomal protein L29 (L29p)"/>
    <property type="match status" value="1"/>
</dbReference>
<dbReference type="PANTHER" id="PTHR10916">
    <property type="entry name" value="60S RIBOSOMAL PROTEIN L35/50S RIBOSOMAL PROTEIN L29"/>
    <property type="match status" value="1"/>
</dbReference>
<keyword evidence="7" id="KW-1185">Reference proteome</keyword>